<name>A0AAN7BED2_9PEZI</name>
<reference evidence="2" key="2">
    <citation type="submission" date="2023-05" db="EMBL/GenBank/DDBJ databases">
        <authorList>
            <consortium name="Lawrence Berkeley National Laboratory"/>
            <person name="Steindorff A."/>
            <person name="Hensen N."/>
            <person name="Bonometti L."/>
            <person name="Westerberg I."/>
            <person name="Brannstrom I.O."/>
            <person name="Guillou S."/>
            <person name="Cros-Aarteil S."/>
            <person name="Calhoun S."/>
            <person name="Haridas S."/>
            <person name="Kuo A."/>
            <person name="Mondo S."/>
            <person name="Pangilinan J."/>
            <person name="Riley R."/>
            <person name="Labutti K."/>
            <person name="Andreopoulos B."/>
            <person name="Lipzen A."/>
            <person name="Chen C."/>
            <person name="Yanf M."/>
            <person name="Daum C."/>
            <person name="Ng V."/>
            <person name="Clum A."/>
            <person name="Ohm R."/>
            <person name="Martin F."/>
            <person name="Silar P."/>
            <person name="Natvig D."/>
            <person name="Lalanne C."/>
            <person name="Gautier V."/>
            <person name="Ament-Velasquez S.L."/>
            <person name="Kruys A."/>
            <person name="Hutchinson M.I."/>
            <person name="Powell A.J."/>
            <person name="Barry K."/>
            <person name="Miller A.N."/>
            <person name="Grigoriev I.V."/>
            <person name="Debuchy R."/>
            <person name="Gladieux P."/>
            <person name="Thoren M.H."/>
            <person name="Johannesson H."/>
        </authorList>
    </citation>
    <scope>NUCLEOTIDE SEQUENCE</scope>
    <source>
        <strain evidence="2">CBS 990.96</strain>
    </source>
</reference>
<gene>
    <name evidence="2" type="ORF">QBC38DRAFT_374622</name>
</gene>
<feature type="chain" id="PRO_5042825724" description="AA1-like domain-containing protein" evidence="1">
    <location>
        <begin position="22"/>
        <end position="154"/>
    </location>
</feature>
<reference evidence="2" key="1">
    <citation type="journal article" date="2023" name="Mol. Phylogenet. Evol.">
        <title>Genome-scale phylogeny and comparative genomics of the fungal order Sordariales.</title>
        <authorList>
            <person name="Hensen N."/>
            <person name="Bonometti L."/>
            <person name="Westerberg I."/>
            <person name="Brannstrom I.O."/>
            <person name="Guillou S."/>
            <person name="Cros-Aarteil S."/>
            <person name="Calhoun S."/>
            <person name="Haridas S."/>
            <person name="Kuo A."/>
            <person name="Mondo S."/>
            <person name="Pangilinan J."/>
            <person name="Riley R."/>
            <person name="LaButti K."/>
            <person name="Andreopoulos B."/>
            <person name="Lipzen A."/>
            <person name="Chen C."/>
            <person name="Yan M."/>
            <person name="Daum C."/>
            <person name="Ng V."/>
            <person name="Clum A."/>
            <person name="Steindorff A."/>
            <person name="Ohm R.A."/>
            <person name="Martin F."/>
            <person name="Silar P."/>
            <person name="Natvig D.O."/>
            <person name="Lalanne C."/>
            <person name="Gautier V."/>
            <person name="Ament-Velasquez S.L."/>
            <person name="Kruys A."/>
            <person name="Hutchinson M.I."/>
            <person name="Powell A.J."/>
            <person name="Barry K."/>
            <person name="Miller A.N."/>
            <person name="Grigoriev I.V."/>
            <person name="Debuchy R."/>
            <person name="Gladieux P."/>
            <person name="Hiltunen Thoren M."/>
            <person name="Johannesson H."/>
        </authorList>
    </citation>
    <scope>NUCLEOTIDE SEQUENCE</scope>
    <source>
        <strain evidence="2">CBS 990.96</strain>
    </source>
</reference>
<comment type="caution">
    <text evidence="2">The sequence shown here is derived from an EMBL/GenBank/DDBJ whole genome shotgun (WGS) entry which is preliminary data.</text>
</comment>
<proteinExistence type="predicted"/>
<evidence type="ECO:0000256" key="1">
    <source>
        <dbReference type="SAM" id="SignalP"/>
    </source>
</evidence>
<evidence type="ECO:0008006" key="4">
    <source>
        <dbReference type="Google" id="ProtNLM"/>
    </source>
</evidence>
<sequence>MSVRTSSCLHLLVAAASFAAATDYGYWNVTYTGGASATGYRYHDITAFYSGYSPDRRATCRWLYSPEFRNETLTCNDPSFSYELVDSQRRLTYVMTDITLQQTVEIVVVGKLQNVTLGGTAPITLKYNLGANGRGFGGETVVQAQKCCKGRMNG</sequence>
<dbReference type="EMBL" id="MU865459">
    <property type="protein sequence ID" value="KAK4222681.1"/>
    <property type="molecule type" value="Genomic_DNA"/>
</dbReference>
<keyword evidence="1" id="KW-0732">Signal</keyword>
<keyword evidence="3" id="KW-1185">Reference proteome</keyword>
<dbReference type="AlphaFoldDB" id="A0AAN7BED2"/>
<protein>
    <recommendedName>
        <fullName evidence="4">AA1-like domain-containing protein</fullName>
    </recommendedName>
</protein>
<organism evidence="2 3">
    <name type="scientific">Podospora fimiseda</name>
    <dbReference type="NCBI Taxonomy" id="252190"/>
    <lineage>
        <taxon>Eukaryota</taxon>
        <taxon>Fungi</taxon>
        <taxon>Dikarya</taxon>
        <taxon>Ascomycota</taxon>
        <taxon>Pezizomycotina</taxon>
        <taxon>Sordariomycetes</taxon>
        <taxon>Sordariomycetidae</taxon>
        <taxon>Sordariales</taxon>
        <taxon>Podosporaceae</taxon>
        <taxon>Podospora</taxon>
    </lineage>
</organism>
<feature type="signal peptide" evidence="1">
    <location>
        <begin position="1"/>
        <end position="21"/>
    </location>
</feature>
<evidence type="ECO:0000313" key="2">
    <source>
        <dbReference type="EMBL" id="KAK4222681.1"/>
    </source>
</evidence>
<accession>A0AAN7BED2</accession>
<evidence type="ECO:0000313" key="3">
    <source>
        <dbReference type="Proteomes" id="UP001301958"/>
    </source>
</evidence>
<dbReference type="Proteomes" id="UP001301958">
    <property type="component" value="Unassembled WGS sequence"/>
</dbReference>